<proteinExistence type="predicted"/>
<keyword evidence="3" id="KW-1185">Reference proteome</keyword>
<evidence type="ECO:0000313" key="2">
    <source>
        <dbReference type="EMBL" id="NNU34961.1"/>
    </source>
</evidence>
<dbReference type="Proteomes" id="UP000519972">
    <property type="component" value="Unassembled WGS sequence"/>
</dbReference>
<evidence type="ECO:0000256" key="1">
    <source>
        <dbReference type="SAM" id="MobiDB-lite"/>
    </source>
</evidence>
<organism evidence="2 3">
    <name type="scientific">Rhizobium sophorae</name>
    <dbReference type="NCBI Taxonomy" id="1535242"/>
    <lineage>
        <taxon>Bacteria</taxon>
        <taxon>Pseudomonadati</taxon>
        <taxon>Pseudomonadota</taxon>
        <taxon>Alphaproteobacteria</taxon>
        <taxon>Hyphomicrobiales</taxon>
        <taxon>Rhizobiaceae</taxon>
        <taxon>Rhizobium/Agrobacterium group</taxon>
        <taxon>Rhizobium</taxon>
    </lineage>
</organism>
<name>A0A7Y3WCM1_9HYPH</name>
<gene>
    <name evidence="2" type="ORF">G9X64_00190</name>
</gene>
<feature type="region of interest" description="Disordered" evidence="1">
    <location>
        <begin position="93"/>
        <end position="113"/>
    </location>
</feature>
<sequence>MRKESTSNSIQQEATAAISAAHLVYPAKHFSHPRDVLTAADIGNDEKRAILASWASDIFAIESAPALRLYPGAERAVSYDEILEALKTLDKDDRQAEKQAASTSSTARRTLRRKLPTRRLPGFGLCSYWKGGTAPTAIRNLTSPI</sequence>
<dbReference type="AlphaFoldDB" id="A0A7Y3WCM1"/>
<comment type="caution">
    <text evidence="2">The sequence shown here is derived from an EMBL/GenBank/DDBJ whole genome shotgun (WGS) entry which is preliminary data.</text>
</comment>
<evidence type="ECO:0000313" key="3">
    <source>
        <dbReference type="Proteomes" id="UP000519972"/>
    </source>
</evidence>
<accession>A0A7Y3WCM1</accession>
<dbReference type="EMBL" id="JABFCN010000001">
    <property type="protein sequence ID" value="NNU34961.1"/>
    <property type="molecule type" value="Genomic_DNA"/>
</dbReference>
<reference evidence="2 3" key="1">
    <citation type="submission" date="2020-02" db="EMBL/GenBank/DDBJ databases">
        <authorList>
            <person name="Sun Q."/>
        </authorList>
    </citation>
    <scope>NUCLEOTIDE SEQUENCE [LARGE SCALE GENOMIC DNA]</scope>
    <source>
        <strain evidence="2 3">CCBAU 03386</strain>
    </source>
</reference>
<protein>
    <submittedName>
        <fullName evidence="2">Uncharacterized protein</fullName>
    </submittedName>
</protein>